<proteinExistence type="predicted"/>
<dbReference type="Proteomes" id="UP001148737">
    <property type="component" value="Unassembled WGS sequence"/>
</dbReference>
<accession>A0ACC1QDK0</accession>
<reference evidence="1" key="1">
    <citation type="submission" date="2022-07" db="EMBL/GenBank/DDBJ databases">
        <title>Genome Sequence of Lecanicillium saksenae.</title>
        <authorList>
            <person name="Buettner E."/>
        </authorList>
    </citation>
    <scope>NUCLEOTIDE SEQUENCE</scope>
    <source>
        <strain evidence="1">VT-O1</strain>
    </source>
</reference>
<protein>
    <submittedName>
        <fullName evidence="1">Uncharacterized protein</fullName>
    </submittedName>
</protein>
<evidence type="ECO:0000313" key="1">
    <source>
        <dbReference type="EMBL" id="KAJ3473457.1"/>
    </source>
</evidence>
<comment type="caution">
    <text evidence="1">The sequence shown here is derived from an EMBL/GenBank/DDBJ whole genome shotgun (WGS) entry which is preliminary data.</text>
</comment>
<evidence type="ECO:0000313" key="2">
    <source>
        <dbReference type="Proteomes" id="UP001148737"/>
    </source>
</evidence>
<sequence>MDGITTDPAAAAGRNMGMLNLGVLTKVSPRYLRELEGRKAQEDRMLDPVAAPRRLDVDALLTQPSPSTPSSRTAFGLHPRDVAQHNDQHHGQDSNGPTPSLAPDTGRMSYHSSHGSSVDDNNSIEPSFMQNPLADNDYTFTKMKGRFCKYPMSLSCGDIC</sequence>
<organism evidence="1 2">
    <name type="scientific">Lecanicillium saksenae</name>
    <dbReference type="NCBI Taxonomy" id="468837"/>
    <lineage>
        <taxon>Eukaryota</taxon>
        <taxon>Fungi</taxon>
        <taxon>Dikarya</taxon>
        <taxon>Ascomycota</taxon>
        <taxon>Pezizomycotina</taxon>
        <taxon>Sordariomycetes</taxon>
        <taxon>Hypocreomycetidae</taxon>
        <taxon>Hypocreales</taxon>
        <taxon>Cordycipitaceae</taxon>
        <taxon>Lecanicillium</taxon>
    </lineage>
</organism>
<keyword evidence="2" id="KW-1185">Reference proteome</keyword>
<name>A0ACC1QDK0_9HYPO</name>
<dbReference type="EMBL" id="JANAKD010002499">
    <property type="protein sequence ID" value="KAJ3473457.1"/>
    <property type="molecule type" value="Genomic_DNA"/>
</dbReference>
<gene>
    <name evidence="1" type="ORF">NLG97_g10297</name>
</gene>